<dbReference type="InterPro" id="IPR001128">
    <property type="entry name" value="Cyt_P450"/>
</dbReference>
<comment type="cofactor">
    <cofactor evidence="1">
        <name>heme</name>
        <dbReference type="ChEBI" id="CHEBI:30413"/>
    </cofactor>
</comment>
<dbReference type="PRINTS" id="PR00359">
    <property type="entry name" value="BP450"/>
</dbReference>
<evidence type="ECO:0000256" key="7">
    <source>
        <dbReference type="ARBA" id="ARBA00023033"/>
    </source>
</evidence>
<dbReference type="Proteomes" id="UP000255355">
    <property type="component" value="Unassembled WGS sequence"/>
</dbReference>
<evidence type="ECO:0000256" key="8">
    <source>
        <dbReference type="RuleBase" id="RU000461"/>
    </source>
</evidence>
<comment type="similarity">
    <text evidence="2 8">Belongs to the cytochrome P450 family.</text>
</comment>
<dbReference type="CDD" id="cd11078">
    <property type="entry name" value="CYP130-like"/>
    <property type="match status" value="1"/>
</dbReference>
<evidence type="ECO:0000256" key="2">
    <source>
        <dbReference type="ARBA" id="ARBA00010617"/>
    </source>
</evidence>
<dbReference type="PANTHER" id="PTHR46696">
    <property type="entry name" value="P450, PUTATIVE (EUROFUNG)-RELATED"/>
    <property type="match status" value="1"/>
</dbReference>
<dbReference type="PROSITE" id="PS00086">
    <property type="entry name" value="CYTOCHROME_P450"/>
    <property type="match status" value="1"/>
</dbReference>
<evidence type="ECO:0000256" key="4">
    <source>
        <dbReference type="ARBA" id="ARBA00022723"/>
    </source>
</evidence>
<dbReference type="OrthoDB" id="3213397at2"/>
<evidence type="ECO:0008006" key="11">
    <source>
        <dbReference type="Google" id="ProtNLM"/>
    </source>
</evidence>
<dbReference type="EMBL" id="QQAZ01000009">
    <property type="protein sequence ID" value="RDI47037.1"/>
    <property type="molecule type" value="Genomic_DNA"/>
</dbReference>
<keyword evidence="4 8" id="KW-0479">Metal-binding</keyword>
<dbReference type="GO" id="GO:0005506">
    <property type="term" value="F:iron ion binding"/>
    <property type="evidence" value="ECO:0007669"/>
    <property type="project" value="InterPro"/>
</dbReference>
<gene>
    <name evidence="9" type="ORF">DFR68_10932</name>
</gene>
<keyword evidence="3 8" id="KW-0349">Heme</keyword>
<dbReference type="GO" id="GO:0006707">
    <property type="term" value="P:cholesterol catabolic process"/>
    <property type="evidence" value="ECO:0007669"/>
    <property type="project" value="TreeGrafter"/>
</dbReference>
<dbReference type="InterPro" id="IPR036396">
    <property type="entry name" value="Cyt_P450_sf"/>
</dbReference>
<evidence type="ECO:0000256" key="3">
    <source>
        <dbReference type="ARBA" id="ARBA00022617"/>
    </source>
</evidence>
<protein>
    <recommendedName>
        <fullName evidence="11">Cytochrome P450</fullName>
    </recommendedName>
</protein>
<dbReference type="InterPro" id="IPR017972">
    <property type="entry name" value="Cyt_P450_CS"/>
</dbReference>
<evidence type="ECO:0000256" key="6">
    <source>
        <dbReference type="ARBA" id="ARBA00023004"/>
    </source>
</evidence>
<evidence type="ECO:0000256" key="1">
    <source>
        <dbReference type="ARBA" id="ARBA00001971"/>
    </source>
</evidence>
<dbReference type="Pfam" id="PF00067">
    <property type="entry name" value="p450"/>
    <property type="match status" value="1"/>
</dbReference>
<dbReference type="RefSeq" id="WP_068029380.1">
    <property type="nucleotide sequence ID" value="NZ_QQAZ01000009.1"/>
</dbReference>
<dbReference type="STRING" id="1210089.GCA_001613165_06757"/>
<dbReference type="GO" id="GO:0036199">
    <property type="term" value="F:cholest-4-en-3-one 26-monooxygenase activity"/>
    <property type="evidence" value="ECO:0007669"/>
    <property type="project" value="TreeGrafter"/>
</dbReference>
<dbReference type="PANTHER" id="PTHR46696:SF4">
    <property type="entry name" value="BIOTIN BIOSYNTHESIS CYTOCHROME P450"/>
    <property type="match status" value="1"/>
</dbReference>
<sequence length="406" mass="44853">MTGSASASASVEPLAFDPYDYAFHDDPYPVYRRLRAEAPLYHNPELGFWALSRHADVVNGFRDHARLSSANGVSLDPAAWGPHAHKTMSFLAMDDPRHLRMRQLVNKGFTPRRVTEMTDRIRELTLQHLEPALAGESFDWIDDFAGKLPMDVISELMGVPEPDRAEIRRLADQVMHREDGVLDVPVPAMEASLHLVGYYADMLAQRRRARTEDLTSALLDAEIDGDKLADDEIIGFLFLMVVAGNETTTKLLGNALYWAAVDPAQYAKVAGNPELVGHWVEETLRYDTSSQILARTAAVDIDLHGGTIPAGDKVLLLVGSANRDEEVFAHSDSYDIERADKGGLVSFGRGVHFCLGAHLARLEAGIALREFADRVRAYGIDESGIERVHSTNVRGFAKLPVSVEAR</sequence>
<dbReference type="GO" id="GO:0020037">
    <property type="term" value="F:heme binding"/>
    <property type="evidence" value="ECO:0007669"/>
    <property type="project" value="InterPro"/>
</dbReference>
<dbReference type="FunFam" id="1.10.630.10:FF:000018">
    <property type="entry name" value="Cytochrome P450 monooxygenase"/>
    <property type="match status" value="1"/>
</dbReference>
<comment type="caution">
    <text evidence="9">The sequence shown here is derived from an EMBL/GenBank/DDBJ whole genome shotgun (WGS) entry which is preliminary data.</text>
</comment>
<keyword evidence="7 8" id="KW-0503">Monooxygenase</keyword>
<dbReference type="SUPFAM" id="SSF48264">
    <property type="entry name" value="Cytochrome P450"/>
    <property type="match status" value="1"/>
</dbReference>
<evidence type="ECO:0000256" key="5">
    <source>
        <dbReference type="ARBA" id="ARBA00023002"/>
    </source>
</evidence>
<dbReference type="Gene3D" id="1.10.630.10">
    <property type="entry name" value="Cytochrome P450"/>
    <property type="match status" value="1"/>
</dbReference>
<accession>A0A370GTM4</accession>
<organism evidence="9 10">
    <name type="scientific">Nocardia mexicana</name>
    <dbReference type="NCBI Taxonomy" id="279262"/>
    <lineage>
        <taxon>Bacteria</taxon>
        <taxon>Bacillati</taxon>
        <taxon>Actinomycetota</taxon>
        <taxon>Actinomycetes</taxon>
        <taxon>Mycobacteriales</taxon>
        <taxon>Nocardiaceae</taxon>
        <taxon>Nocardia</taxon>
    </lineage>
</organism>
<dbReference type="InterPro" id="IPR002397">
    <property type="entry name" value="Cyt_P450_B"/>
</dbReference>
<proteinExistence type="inferred from homology"/>
<dbReference type="AlphaFoldDB" id="A0A370GTM4"/>
<reference evidence="9 10" key="1">
    <citation type="submission" date="2018-07" db="EMBL/GenBank/DDBJ databases">
        <title>Genomic Encyclopedia of Type Strains, Phase IV (KMG-IV): sequencing the most valuable type-strain genomes for metagenomic binning, comparative biology and taxonomic classification.</title>
        <authorList>
            <person name="Goeker M."/>
        </authorList>
    </citation>
    <scope>NUCLEOTIDE SEQUENCE [LARGE SCALE GENOMIC DNA]</scope>
    <source>
        <strain evidence="9 10">DSM 44952</strain>
    </source>
</reference>
<name>A0A370GTM4_9NOCA</name>
<keyword evidence="10" id="KW-1185">Reference proteome</keyword>
<evidence type="ECO:0000313" key="9">
    <source>
        <dbReference type="EMBL" id="RDI47037.1"/>
    </source>
</evidence>
<dbReference type="GO" id="GO:0008395">
    <property type="term" value="F:steroid hydroxylase activity"/>
    <property type="evidence" value="ECO:0007669"/>
    <property type="project" value="TreeGrafter"/>
</dbReference>
<keyword evidence="6 8" id="KW-0408">Iron</keyword>
<evidence type="ECO:0000313" key="10">
    <source>
        <dbReference type="Proteomes" id="UP000255355"/>
    </source>
</evidence>
<keyword evidence="5 8" id="KW-0560">Oxidoreductase</keyword>